<name>A0A562VJ89_9BACT</name>
<evidence type="ECO:0000259" key="4">
    <source>
        <dbReference type="Pfam" id="PF25917"/>
    </source>
</evidence>
<dbReference type="PANTHER" id="PTHR30469">
    <property type="entry name" value="MULTIDRUG RESISTANCE PROTEIN MDTA"/>
    <property type="match status" value="1"/>
</dbReference>
<evidence type="ECO:0000259" key="5">
    <source>
        <dbReference type="Pfam" id="PF25954"/>
    </source>
</evidence>
<dbReference type="OrthoDB" id="176710at2"/>
<comment type="similarity">
    <text evidence="2">Belongs to the membrane fusion protein (MFP) (TC 8.A.1) family.</text>
</comment>
<dbReference type="Gene3D" id="2.40.50.100">
    <property type="match status" value="1"/>
</dbReference>
<dbReference type="Pfam" id="PF25954">
    <property type="entry name" value="Beta-barrel_RND_2"/>
    <property type="match status" value="1"/>
</dbReference>
<dbReference type="PROSITE" id="PS51257">
    <property type="entry name" value="PROKAR_LIPOPROTEIN"/>
    <property type="match status" value="1"/>
</dbReference>
<dbReference type="AlphaFoldDB" id="A0A562VJ89"/>
<dbReference type="PANTHER" id="PTHR30469:SF38">
    <property type="entry name" value="HLYD FAMILY SECRETION PROTEIN"/>
    <property type="match status" value="1"/>
</dbReference>
<dbReference type="Pfam" id="PF25967">
    <property type="entry name" value="RND-MFP_C"/>
    <property type="match status" value="1"/>
</dbReference>
<dbReference type="RefSeq" id="WP_145023758.1">
    <property type="nucleotide sequence ID" value="NZ_VLLN01000018.1"/>
</dbReference>
<evidence type="ECO:0000259" key="6">
    <source>
        <dbReference type="Pfam" id="PF25967"/>
    </source>
</evidence>
<proteinExistence type="inferred from homology"/>
<feature type="domain" description="Multidrug resistance protein MdtA-like C-terminal permuted SH3" evidence="6">
    <location>
        <begin position="318"/>
        <end position="362"/>
    </location>
</feature>
<keyword evidence="8" id="KW-1185">Reference proteome</keyword>
<evidence type="ECO:0000256" key="2">
    <source>
        <dbReference type="ARBA" id="ARBA00009477"/>
    </source>
</evidence>
<feature type="domain" description="Multidrug resistance protein MdtA-like barrel-sandwich hybrid" evidence="4">
    <location>
        <begin position="66"/>
        <end position="214"/>
    </location>
</feature>
<dbReference type="InterPro" id="IPR058792">
    <property type="entry name" value="Beta-barrel_RND_2"/>
</dbReference>
<dbReference type="Gene3D" id="2.40.30.170">
    <property type="match status" value="1"/>
</dbReference>
<dbReference type="Gene3D" id="2.40.420.20">
    <property type="match status" value="1"/>
</dbReference>
<organism evidence="7 8">
    <name type="scientific">Geobacter argillaceus</name>
    <dbReference type="NCBI Taxonomy" id="345631"/>
    <lineage>
        <taxon>Bacteria</taxon>
        <taxon>Pseudomonadati</taxon>
        <taxon>Thermodesulfobacteriota</taxon>
        <taxon>Desulfuromonadia</taxon>
        <taxon>Geobacterales</taxon>
        <taxon>Geobacteraceae</taxon>
        <taxon>Geobacter</taxon>
    </lineage>
</organism>
<comment type="subcellular location">
    <subcellularLocation>
        <location evidence="1">Cell envelope</location>
    </subcellularLocation>
</comment>
<evidence type="ECO:0000256" key="3">
    <source>
        <dbReference type="ARBA" id="ARBA00022448"/>
    </source>
</evidence>
<dbReference type="SUPFAM" id="SSF111369">
    <property type="entry name" value="HlyD-like secretion proteins"/>
    <property type="match status" value="1"/>
</dbReference>
<dbReference type="EMBL" id="VLLN01000018">
    <property type="protein sequence ID" value="TWJ18013.1"/>
    <property type="molecule type" value="Genomic_DNA"/>
</dbReference>
<dbReference type="GO" id="GO:0015562">
    <property type="term" value="F:efflux transmembrane transporter activity"/>
    <property type="evidence" value="ECO:0007669"/>
    <property type="project" value="TreeGrafter"/>
</dbReference>
<accession>A0A562VJ89</accession>
<dbReference type="Proteomes" id="UP000319449">
    <property type="component" value="Unassembled WGS sequence"/>
</dbReference>
<dbReference type="NCBIfam" id="TIGR01730">
    <property type="entry name" value="RND_mfp"/>
    <property type="match status" value="1"/>
</dbReference>
<comment type="caution">
    <text evidence="7">The sequence shown here is derived from an EMBL/GenBank/DDBJ whole genome shotgun (WGS) entry which is preliminary data.</text>
</comment>
<evidence type="ECO:0000313" key="7">
    <source>
        <dbReference type="EMBL" id="TWJ18013.1"/>
    </source>
</evidence>
<dbReference type="InterPro" id="IPR058625">
    <property type="entry name" value="MdtA-like_BSH"/>
</dbReference>
<reference evidence="7 8" key="1">
    <citation type="submission" date="2019-07" db="EMBL/GenBank/DDBJ databases">
        <title>Genomic Encyclopedia of Archaeal and Bacterial Type Strains, Phase II (KMG-II): from individual species to whole genera.</title>
        <authorList>
            <person name="Goeker M."/>
        </authorList>
    </citation>
    <scope>NUCLEOTIDE SEQUENCE [LARGE SCALE GENOMIC DNA]</scope>
    <source>
        <strain evidence="7 8">ATCC BAA-1139</strain>
    </source>
</reference>
<feature type="domain" description="CusB-like beta-barrel" evidence="5">
    <location>
        <begin position="227"/>
        <end position="296"/>
    </location>
</feature>
<dbReference type="InterPro" id="IPR058627">
    <property type="entry name" value="MdtA-like_C"/>
</dbReference>
<dbReference type="InterPro" id="IPR006143">
    <property type="entry name" value="RND_pump_MFP"/>
</dbReference>
<dbReference type="GO" id="GO:1990281">
    <property type="term" value="C:efflux pump complex"/>
    <property type="evidence" value="ECO:0007669"/>
    <property type="project" value="TreeGrafter"/>
</dbReference>
<gene>
    <name evidence="7" type="ORF">JN12_02774</name>
</gene>
<evidence type="ECO:0000313" key="8">
    <source>
        <dbReference type="Proteomes" id="UP000319449"/>
    </source>
</evidence>
<sequence>MSGTLRVIPVVLVIGMLLAGGCGSKEKPVPGAVQPGVVKGVLVQTVREATVAEEFVAAGTVRSRNSAAVAARIAGTVTSLAVREGDRVTKGRFLLTIEATEQSATAAAGRAGVEEAGRGLDEARSRLALAETTYARFSTLYREEAATKQELDIRKADRDVALQSVARAEARLEQARQGSRAAGTVAGYGRVVAPLAGVVTAKSVAAGMTVFPGMPLVTIEEEGDYRLEAMVPESVMKVVKLGQVVGVTIDGATIQGKGRVVEIVPAADPATHTFTVKIDLAGKGLRSGMFGRAGFTMASRPGLVVPKGVVVERGALTSLWVLDREHIARLRLIKLGKEQDGGVEVVSGLSPGETIVVGNTQKVTEGMRVEP</sequence>
<dbReference type="Pfam" id="PF25917">
    <property type="entry name" value="BSH_RND"/>
    <property type="match status" value="1"/>
</dbReference>
<protein>
    <submittedName>
        <fullName evidence="7">RND family efflux transporter MFP subunit</fullName>
    </submittedName>
</protein>
<evidence type="ECO:0000256" key="1">
    <source>
        <dbReference type="ARBA" id="ARBA00004196"/>
    </source>
</evidence>
<keyword evidence="3" id="KW-0813">Transport</keyword>
<dbReference type="Gene3D" id="1.10.287.470">
    <property type="entry name" value="Helix hairpin bin"/>
    <property type="match status" value="1"/>
</dbReference>